<proteinExistence type="predicted"/>
<name>A0A4Y2R7Q8_ARAVE</name>
<evidence type="ECO:0000313" key="1">
    <source>
        <dbReference type="EMBL" id="GBN71466.1"/>
    </source>
</evidence>
<gene>
    <name evidence="1" type="ORF">AVEN_125845_1</name>
</gene>
<dbReference type="Proteomes" id="UP000499080">
    <property type="component" value="Unassembled WGS sequence"/>
</dbReference>
<organism evidence="1 2">
    <name type="scientific">Araneus ventricosus</name>
    <name type="common">Orbweaver spider</name>
    <name type="synonym">Epeira ventricosa</name>
    <dbReference type="NCBI Taxonomy" id="182803"/>
    <lineage>
        <taxon>Eukaryota</taxon>
        <taxon>Metazoa</taxon>
        <taxon>Ecdysozoa</taxon>
        <taxon>Arthropoda</taxon>
        <taxon>Chelicerata</taxon>
        <taxon>Arachnida</taxon>
        <taxon>Araneae</taxon>
        <taxon>Araneomorphae</taxon>
        <taxon>Entelegynae</taxon>
        <taxon>Araneoidea</taxon>
        <taxon>Araneidae</taxon>
        <taxon>Araneus</taxon>
    </lineage>
</organism>
<protein>
    <submittedName>
        <fullName evidence="1">Uncharacterized protein</fullName>
    </submittedName>
</protein>
<dbReference type="AlphaFoldDB" id="A0A4Y2R7Q8"/>
<accession>A0A4Y2R7Q8</accession>
<dbReference type="EMBL" id="BGPR01016007">
    <property type="protein sequence ID" value="GBN71466.1"/>
    <property type="molecule type" value="Genomic_DNA"/>
</dbReference>
<evidence type="ECO:0000313" key="2">
    <source>
        <dbReference type="Proteomes" id="UP000499080"/>
    </source>
</evidence>
<sequence length="152" mass="17624">MSTVQQKARLWFNESKSVVTVQGRFCLEHRIPTPKWTAGATCSAEGLQECQMKHLRYLHAVNETEFETGYDTFCDNLKNDSDCPLQLPEDCRKKFPSASAPYIASVTEMSRWCDRNSSHRHSTYYHLLLFRSLVFAPPGKYLEYEDGKLIYE</sequence>
<comment type="caution">
    <text evidence="1">The sequence shown here is derived from an EMBL/GenBank/DDBJ whole genome shotgun (WGS) entry which is preliminary data.</text>
</comment>
<reference evidence="1 2" key="1">
    <citation type="journal article" date="2019" name="Sci. Rep.">
        <title>Orb-weaving spider Araneus ventricosus genome elucidates the spidroin gene catalogue.</title>
        <authorList>
            <person name="Kono N."/>
            <person name="Nakamura H."/>
            <person name="Ohtoshi R."/>
            <person name="Moran D.A.P."/>
            <person name="Shinohara A."/>
            <person name="Yoshida Y."/>
            <person name="Fujiwara M."/>
            <person name="Mori M."/>
            <person name="Tomita M."/>
            <person name="Arakawa K."/>
        </authorList>
    </citation>
    <scope>NUCLEOTIDE SEQUENCE [LARGE SCALE GENOMIC DNA]</scope>
</reference>
<keyword evidence="2" id="KW-1185">Reference proteome</keyword>